<dbReference type="PANTHER" id="PTHR30627:SF6">
    <property type="entry name" value="BETA-LACTAMASE YBXI-RELATED"/>
    <property type="match status" value="1"/>
</dbReference>
<keyword evidence="6" id="KW-0046">Antibiotic resistance</keyword>
<evidence type="ECO:0000259" key="7">
    <source>
        <dbReference type="Pfam" id="PF00905"/>
    </source>
</evidence>
<dbReference type="PROSITE" id="PS51257">
    <property type="entry name" value="PROKAR_LIPOPROTEIN"/>
    <property type="match status" value="1"/>
</dbReference>
<protein>
    <recommendedName>
        <fullName evidence="3">beta-lactamase</fullName>
        <ecNumber evidence="3">3.5.2.6</ecNumber>
    </recommendedName>
</protein>
<evidence type="ECO:0000256" key="3">
    <source>
        <dbReference type="ARBA" id="ARBA00012865"/>
    </source>
</evidence>
<dbReference type="Proteomes" id="UP000732105">
    <property type="component" value="Unassembled WGS sequence"/>
</dbReference>
<comment type="similarity">
    <text evidence="2">Belongs to the class-D beta-lactamase family.</text>
</comment>
<dbReference type="Pfam" id="PF00905">
    <property type="entry name" value="Transpeptidase"/>
    <property type="match status" value="1"/>
</dbReference>
<dbReference type="EMBL" id="RZNH01000052">
    <property type="protein sequence ID" value="NOU62105.1"/>
    <property type="molecule type" value="Genomic_DNA"/>
</dbReference>
<evidence type="ECO:0000256" key="6">
    <source>
        <dbReference type="ARBA" id="ARBA00023251"/>
    </source>
</evidence>
<gene>
    <name evidence="8" type="primary">blaOXA</name>
    <name evidence="8" type="ORF">ELS83_20085</name>
</gene>
<dbReference type="InterPro" id="IPR001460">
    <property type="entry name" value="PCN-bd_Tpept"/>
</dbReference>
<evidence type="ECO:0000256" key="5">
    <source>
        <dbReference type="ARBA" id="ARBA00022801"/>
    </source>
</evidence>
<evidence type="ECO:0000313" key="8">
    <source>
        <dbReference type="EMBL" id="NOU62105.1"/>
    </source>
</evidence>
<evidence type="ECO:0000256" key="2">
    <source>
        <dbReference type="ARBA" id="ARBA00007898"/>
    </source>
</evidence>
<comment type="caution">
    <text evidence="8">The sequence shown here is derived from an EMBL/GenBank/DDBJ whole genome shotgun (WGS) entry which is preliminary data.</text>
</comment>
<keyword evidence="9" id="KW-1185">Reference proteome</keyword>
<dbReference type="NCBIfam" id="NF012161">
    <property type="entry name" value="bla_class_D_main"/>
    <property type="match status" value="1"/>
</dbReference>
<dbReference type="InterPro" id="IPR050515">
    <property type="entry name" value="Beta-lactam/transpept"/>
</dbReference>
<comment type="catalytic activity">
    <reaction evidence="1">
        <text>a beta-lactam + H2O = a substituted beta-amino acid</text>
        <dbReference type="Rhea" id="RHEA:20401"/>
        <dbReference type="ChEBI" id="CHEBI:15377"/>
        <dbReference type="ChEBI" id="CHEBI:35627"/>
        <dbReference type="ChEBI" id="CHEBI:140347"/>
        <dbReference type="EC" id="3.5.2.6"/>
    </reaction>
</comment>
<dbReference type="InterPro" id="IPR012338">
    <property type="entry name" value="Beta-lactam/transpept-like"/>
</dbReference>
<organism evidence="8 9">
    <name type="scientific">Marinifilum caeruleilacunae</name>
    <dbReference type="NCBI Taxonomy" id="2499076"/>
    <lineage>
        <taxon>Bacteria</taxon>
        <taxon>Pseudomonadati</taxon>
        <taxon>Bacteroidota</taxon>
        <taxon>Bacteroidia</taxon>
        <taxon>Marinilabiliales</taxon>
        <taxon>Marinifilaceae</taxon>
    </lineage>
</organism>
<evidence type="ECO:0000256" key="1">
    <source>
        <dbReference type="ARBA" id="ARBA00001526"/>
    </source>
</evidence>
<accession>A0ABX1X1Z7</accession>
<keyword evidence="4" id="KW-0732">Signal</keyword>
<keyword evidence="5" id="KW-0378">Hydrolase</keyword>
<dbReference type="EC" id="3.5.2.6" evidence="3"/>
<name>A0ABX1X1Z7_9BACT</name>
<evidence type="ECO:0000313" key="9">
    <source>
        <dbReference type="Proteomes" id="UP000732105"/>
    </source>
</evidence>
<proteinExistence type="inferred from homology"/>
<dbReference type="PANTHER" id="PTHR30627">
    <property type="entry name" value="PEPTIDOGLYCAN D,D-TRANSPEPTIDASE"/>
    <property type="match status" value="1"/>
</dbReference>
<dbReference type="SUPFAM" id="SSF56601">
    <property type="entry name" value="beta-lactamase/transpeptidase-like"/>
    <property type="match status" value="1"/>
</dbReference>
<reference evidence="8 9" key="1">
    <citation type="submission" date="2018-12" db="EMBL/GenBank/DDBJ databases">
        <title>Marinifilum JC070 sp. nov., a marine bacterium isolated from Yongle Blue Hole in the South China Sea.</title>
        <authorList>
            <person name="Fu T."/>
        </authorList>
    </citation>
    <scope>NUCLEOTIDE SEQUENCE [LARGE SCALE GENOMIC DNA]</scope>
    <source>
        <strain evidence="8 9">JC070</strain>
    </source>
</reference>
<sequence>MSIKNKISDYKTPKAMKYILVLFAAFFLLGCEKQNESILDQYSTKTIQSIFEKENTSGCFIIHDFKNNKSLVHNSARLDSAYLPASTFKIINSMIALETGVIKDEKEIVKWDGKKRFVDAWNRDHNLETGIKYSVVWMYQELARKIGKERMSHWVKKAEYGNRNIGGKIDLFWLNGDIRITANQQIDFLKRLYLNQLPFEAKNQETVKKIMIVEQNDSYTIRAKTGWAARVKKQMGWYVGYLENESNVYFFALNMDIRNSEEAKKRKEITNKILETLTLKSL</sequence>
<feature type="domain" description="Penicillin-binding protein transpeptidase" evidence="7">
    <location>
        <begin position="58"/>
        <end position="275"/>
    </location>
</feature>
<evidence type="ECO:0000256" key="4">
    <source>
        <dbReference type="ARBA" id="ARBA00022729"/>
    </source>
</evidence>
<dbReference type="Gene3D" id="3.40.710.10">
    <property type="entry name" value="DD-peptidase/beta-lactamase superfamily"/>
    <property type="match status" value="1"/>
</dbReference>